<keyword evidence="15" id="KW-1185">Reference proteome</keyword>
<evidence type="ECO:0000259" key="12">
    <source>
        <dbReference type="Pfam" id="PF00534"/>
    </source>
</evidence>
<dbReference type="EC" id="2.4.1.21" evidence="5 11"/>
<evidence type="ECO:0000313" key="14">
    <source>
        <dbReference type="EMBL" id="MBB6055222.1"/>
    </source>
</evidence>
<dbReference type="NCBIfam" id="TIGR02095">
    <property type="entry name" value="glgA"/>
    <property type="match status" value="1"/>
</dbReference>
<keyword evidence="9 11" id="KW-0320">Glycogen biosynthesis</keyword>
<evidence type="ECO:0000259" key="13">
    <source>
        <dbReference type="Pfam" id="PF08323"/>
    </source>
</evidence>
<evidence type="ECO:0000256" key="10">
    <source>
        <dbReference type="ARBA" id="ARBA00031722"/>
    </source>
</evidence>
<dbReference type="GO" id="GO:0009011">
    <property type="term" value="F:alpha-1,4-glucan glucosyltransferase (ADP-glucose donor) activity"/>
    <property type="evidence" value="ECO:0007669"/>
    <property type="project" value="UniProtKB-UniRule"/>
</dbReference>
<gene>
    <name evidence="11" type="primary">glgA</name>
    <name evidence="14" type="ORF">HNR75_001104</name>
</gene>
<feature type="domain" description="Glycosyl transferase family 1" evidence="12">
    <location>
        <begin position="294"/>
        <end position="450"/>
    </location>
</feature>
<protein>
    <recommendedName>
        <fullName evidence="6 11">Glycogen synthase</fullName>
        <ecNumber evidence="5 11">2.4.1.21</ecNumber>
    </recommendedName>
    <alternativeName>
        <fullName evidence="10 11">Starch [bacterial glycogen] synthase</fullName>
    </alternativeName>
</protein>
<evidence type="ECO:0000256" key="5">
    <source>
        <dbReference type="ARBA" id="ARBA00012588"/>
    </source>
</evidence>
<dbReference type="EMBL" id="JACHGR010000003">
    <property type="protein sequence ID" value="MBB6055222.1"/>
    <property type="molecule type" value="Genomic_DNA"/>
</dbReference>
<dbReference type="CDD" id="cd03791">
    <property type="entry name" value="GT5_Glycogen_synthase_DULL1-like"/>
    <property type="match status" value="1"/>
</dbReference>
<dbReference type="PANTHER" id="PTHR45825:SF11">
    <property type="entry name" value="ALPHA AMYLASE DOMAIN-CONTAINING PROTEIN"/>
    <property type="match status" value="1"/>
</dbReference>
<dbReference type="Pfam" id="PF08323">
    <property type="entry name" value="Glyco_transf_5"/>
    <property type="match status" value="1"/>
</dbReference>
<evidence type="ECO:0000256" key="11">
    <source>
        <dbReference type="HAMAP-Rule" id="MF_00484"/>
    </source>
</evidence>
<comment type="pathway">
    <text evidence="3 11">Glycan biosynthesis; glycogen biosynthesis.</text>
</comment>
<evidence type="ECO:0000256" key="1">
    <source>
        <dbReference type="ARBA" id="ARBA00001478"/>
    </source>
</evidence>
<dbReference type="Proteomes" id="UP000585721">
    <property type="component" value="Unassembled WGS sequence"/>
</dbReference>
<comment type="catalytic activity">
    <reaction evidence="1 11">
        <text>[(1-&gt;4)-alpha-D-glucosyl](n) + ADP-alpha-D-glucose = [(1-&gt;4)-alpha-D-glucosyl](n+1) + ADP + H(+)</text>
        <dbReference type="Rhea" id="RHEA:18189"/>
        <dbReference type="Rhea" id="RHEA-COMP:9584"/>
        <dbReference type="Rhea" id="RHEA-COMP:9587"/>
        <dbReference type="ChEBI" id="CHEBI:15378"/>
        <dbReference type="ChEBI" id="CHEBI:15444"/>
        <dbReference type="ChEBI" id="CHEBI:57498"/>
        <dbReference type="ChEBI" id="CHEBI:456216"/>
        <dbReference type="EC" id="2.4.1.21"/>
    </reaction>
</comment>
<evidence type="ECO:0000256" key="3">
    <source>
        <dbReference type="ARBA" id="ARBA00004964"/>
    </source>
</evidence>
<dbReference type="NCBIfam" id="NF001903">
    <property type="entry name" value="PRK00654.2-2"/>
    <property type="match status" value="1"/>
</dbReference>
<dbReference type="SUPFAM" id="SSF53756">
    <property type="entry name" value="UDP-Glycosyltransferase/glycogen phosphorylase"/>
    <property type="match status" value="1"/>
</dbReference>
<organism evidence="14 15">
    <name type="scientific">Tolumonas osonensis</name>
    <dbReference type="NCBI Taxonomy" id="675874"/>
    <lineage>
        <taxon>Bacteria</taxon>
        <taxon>Pseudomonadati</taxon>
        <taxon>Pseudomonadota</taxon>
        <taxon>Gammaproteobacteria</taxon>
        <taxon>Aeromonadales</taxon>
        <taxon>Aeromonadaceae</taxon>
        <taxon>Tolumonas</taxon>
    </lineage>
</organism>
<keyword evidence="7 11" id="KW-0328">Glycosyltransferase</keyword>
<evidence type="ECO:0000256" key="8">
    <source>
        <dbReference type="ARBA" id="ARBA00022679"/>
    </source>
</evidence>
<evidence type="ECO:0000256" key="6">
    <source>
        <dbReference type="ARBA" id="ARBA00019935"/>
    </source>
</evidence>
<dbReference type="RefSeq" id="WP_188025994.1">
    <property type="nucleotide sequence ID" value="NZ_JACHGR010000003.1"/>
</dbReference>
<comment type="caution">
    <text evidence="14">The sequence shown here is derived from an EMBL/GenBank/DDBJ whole genome shotgun (WGS) entry which is preliminary data.</text>
</comment>
<evidence type="ECO:0000256" key="7">
    <source>
        <dbReference type="ARBA" id="ARBA00022676"/>
    </source>
</evidence>
<keyword evidence="8 11" id="KW-0808">Transferase</keyword>
<sequence length="482" mass="54389">MNILFIASEVESFVKTGGLADVAKALPLELKRAGHDVRIIIPGYSAIAQREHGPIVTGGTLSTEPQYVDVPYEIRQLHLADIPLYLVENKHYFERPSLYGENNNAYADNGERFAFFSAAALQATEQLGFRPDIVHCNDWHTALVPMLLKTRFGQNSFFAQTKSVITIHNGAFQGICERGQLWALPEIRNAANDAIYQGPYYVNFLKCGVLYADKINAVSPTYARELMSYLGGHGMAKHFQDRSADICGIINGCDYNDWDPSTDHLIPARYHVDDLQGKAECKRQLQQRANLPVCDLPVFGMVCRLTEQKGLHYLLPILAKFLVHNVQVVVVGSGDPVLAQRLEAIAQQFPQKFVFFNAHSNELAHLVEAGSDFFMMPSQFEPCGLNQMYSLAYGTLPIVRAVGGLKDTVTDYDQNPAQATGFVFEEPEPHDLLNILRRALLLYVQDPHEFRRIQRNAMLTRYLWSDSVHEYEDMYRKALGWQ</sequence>
<dbReference type="InterPro" id="IPR001296">
    <property type="entry name" value="Glyco_trans_1"/>
</dbReference>
<name>A0A841GL59_9GAMM</name>
<dbReference type="GO" id="GO:0005829">
    <property type="term" value="C:cytosol"/>
    <property type="evidence" value="ECO:0007669"/>
    <property type="project" value="TreeGrafter"/>
</dbReference>
<evidence type="ECO:0000256" key="9">
    <source>
        <dbReference type="ARBA" id="ARBA00023056"/>
    </source>
</evidence>
<accession>A0A841GL59</accession>
<comment type="function">
    <text evidence="2 11">Synthesizes alpha-1,4-glucan chains using ADP-glucose.</text>
</comment>
<proteinExistence type="inferred from homology"/>
<dbReference type="AlphaFoldDB" id="A0A841GL59"/>
<evidence type="ECO:0000313" key="15">
    <source>
        <dbReference type="Proteomes" id="UP000585721"/>
    </source>
</evidence>
<dbReference type="Pfam" id="PF00534">
    <property type="entry name" value="Glycos_transf_1"/>
    <property type="match status" value="1"/>
</dbReference>
<dbReference type="GO" id="GO:0004373">
    <property type="term" value="F:alpha-1,4-glucan glucosyltransferase (UDP-glucose donor) activity"/>
    <property type="evidence" value="ECO:0007669"/>
    <property type="project" value="InterPro"/>
</dbReference>
<reference evidence="14 15" key="1">
    <citation type="submission" date="2020-08" db="EMBL/GenBank/DDBJ databases">
        <title>Genomic Encyclopedia of Type Strains, Phase IV (KMG-IV): sequencing the most valuable type-strain genomes for metagenomic binning, comparative biology and taxonomic classification.</title>
        <authorList>
            <person name="Goeker M."/>
        </authorList>
    </citation>
    <scope>NUCLEOTIDE SEQUENCE [LARGE SCALE GENOMIC DNA]</scope>
    <source>
        <strain evidence="14 15">DSM 22975</strain>
    </source>
</reference>
<dbReference type="UniPathway" id="UPA00164"/>
<dbReference type="HAMAP" id="MF_00484">
    <property type="entry name" value="Glycogen_synth"/>
    <property type="match status" value="1"/>
</dbReference>
<feature type="binding site" evidence="11">
    <location>
        <position position="15"/>
    </location>
    <ligand>
        <name>ADP-alpha-D-glucose</name>
        <dbReference type="ChEBI" id="CHEBI:57498"/>
    </ligand>
</feature>
<dbReference type="PANTHER" id="PTHR45825">
    <property type="entry name" value="GRANULE-BOUND STARCH SYNTHASE 1, CHLOROPLASTIC/AMYLOPLASTIC"/>
    <property type="match status" value="1"/>
</dbReference>
<evidence type="ECO:0000256" key="2">
    <source>
        <dbReference type="ARBA" id="ARBA00002764"/>
    </source>
</evidence>
<dbReference type="GO" id="GO:0005978">
    <property type="term" value="P:glycogen biosynthetic process"/>
    <property type="evidence" value="ECO:0007669"/>
    <property type="project" value="UniProtKB-UniRule"/>
</dbReference>
<dbReference type="InterPro" id="IPR013534">
    <property type="entry name" value="Starch_synth_cat_dom"/>
</dbReference>
<comment type="similarity">
    <text evidence="4 11">Belongs to the glycosyltransferase 1 family. Bacterial/plant glycogen synthase subfamily.</text>
</comment>
<dbReference type="InterPro" id="IPR011835">
    <property type="entry name" value="GS/SS"/>
</dbReference>
<dbReference type="Gene3D" id="3.40.50.2000">
    <property type="entry name" value="Glycogen Phosphorylase B"/>
    <property type="match status" value="2"/>
</dbReference>
<feature type="domain" description="Starch synthase catalytic" evidence="13">
    <location>
        <begin position="2"/>
        <end position="239"/>
    </location>
</feature>
<evidence type="ECO:0000256" key="4">
    <source>
        <dbReference type="ARBA" id="ARBA00010281"/>
    </source>
</evidence>